<accession>A0A2H0RM72</accession>
<gene>
    <name evidence="2" type="ORF">COV06_02445</name>
</gene>
<evidence type="ECO:0000313" key="3">
    <source>
        <dbReference type="Proteomes" id="UP000230084"/>
    </source>
</evidence>
<dbReference type="GO" id="GO:0006203">
    <property type="term" value="P:dGTP catabolic process"/>
    <property type="evidence" value="ECO:0007669"/>
    <property type="project" value="TreeGrafter"/>
</dbReference>
<dbReference type="Gene3D" id="1.10.3210.10">
    <property type="entry name" value="Hypothetical protein af1432"/>
    <property type="match status" value="1"/>
</dbReference>
<feature type="domain" description="HD/PDEase" evidence="1">
    <location>
        <begin position="83"/>
        <end position="206"/>
    </location>
</feature>
<dbReference type="Proteomes" id="UP000230084">
    <property type="component" value="Unassembled WGS sequence"/>
</dbReference>
<dbReference type="CDD" id="cd00077">
    <property type="entry name" value="HDc"/>
    <property type="match status" value="1"/>
</dbReference>
<dbReference type="AlphaFoldDB" id="A0A2H0RM72"/>
<dbReference type="InterPro" id="IPR003607">
    <property type="entry name" value="HD/PDEase_dom"/>
</dbReference>
<dbReference type="PANTHER" id="PTHR11373:SF4">
    <property type="entry name" value="DEOXYNUCLEOSIDE TRIPHOSPHATE TRIPHOSPHOHYDROLASE SAMHD1"/>
    <property type="match status" value="1"/>
</dbReference>
<proteinExistence type="predicted"/>
<name>A0A2H0RM72_9BACT</name>
<reference evidence="2 3" key="1">
    <citation type="submission" date="2017-09" db="EMBL/GenBank/DDBJ databases">
        <title>Depth-based differentiation of microbial function through sediment-hosted aquifers and enrichment of novel symbionts in the deep terrestrial subsurface.</title>
        <authorList>
            <person name="Probst A.J."/>
            <person name="Ladd B."/>
            <person name="Jarett J.K."/>
            <person name="Geller-Mcgrath D.E."/>
            <person name="Sieber C.M."/>
            <person name="Emerson J.B."/>
            <person name="Anantharaman K."/>
            <person name="Thomas B.C."/>
            <person name="Malmstrom R."/>
            <person name="Stieglmeier M."/>
            <person name="Klingl A."/>
            <person name="Woyke T."/>
            <person name="Ryan C.M."/>
            <person name="Banfield J.F."/>
        </authorList>
    </citation>
    <scope>NUCLEOTIDE SEQUENCE [LARGE SCALE GENOMIC DNA]</scope>
    <source>
        <strain evidence="2">CG10_big_fil_rev_8_21_14_0_10_50_16</strain>
    </source>
</reference>
<comment type="caution">
    <text evidence="2">The sequence shown here is derived from an EMBL/GenBank/DDBJ whole genome shotgun (WGS) entry which is preliminary data.</text>
</comment>
<dbReference type="SUPFAM" id="SSF109604">
    <property type="entry name" value="HD-domain/PDEase-like"/>
    <property type="match status" value="1"/>
</dbReference>
<dbReference type="InterPro" id="IPR006674">
    <property type="entry name" value="HD_domain"/>
</dbReference>
<dbReference type="EMBL" id="PCYM01000004">
    <property type="protein sequence ID" value="PIR47651.1"/>
    <property type="molecule type" value="Genomic_DNA"/>
</dbReference>
<dbReference type="InterPro" id="IPR050135">
    <property type="entry name" value="dGTPase-like"/>
</dbReference>
<protein>
    <recommendedName>
        <fullName evidence="1">HD/PDEase domain-containing protein</fullName>
    </recommendedName>
</protein>
<dbReference type="PANTHER" id="PTHR11373">
    <property type="entry name" value="DEOXYNUCLEOSIDE TRIPHOSPHATE TRIPHOSPHOHYDROLASE"/>
    <property type="match status" value="1"/>
</dbReference>
<evidence type="ECO:0000259" key="1">
    <source>
        <dbReference type="SMART" id="SM00471"/>
    </source>
</evidence>
<evidence type="ECO:0000313" key="2">
    <source>
        <dbReference type="EMBL" id="PIR47651.1"/>
    </source>
</evidence>
<dbReference type="Pfam" id="PF01966">
    <property type="entry name" value="HD"/>
    <property type="match status" value="1"/>
</dbReference>
<dbReference type="SMART" id="SM00471">
    <property type="entry name" value="HDc"/>
    <property type="match status" value="1"/>
</dbReference>
<sequence>MMDYDPQWEEVSFQEWAMRLACEFKIAGADLTARVSQFFDSNGQAFEALIDTPRMQRLSGRRQFGERRYRVEDSGASLLARPFPHTRLTHVQQVAAHVLPAGLWLSLCDRDLKTLVCAALLHDVDHPVFSHTGDRWLMRELRLADHEERACQTVCTDVEIRSALRQLDVRPEDVASVIREQGTLGRILSLVDTLAYVQLDGRIMGLVRPRNLRFGVDVLMNLVAVCDSGFTVKRIEPMQDVLNLRHRLFDTLYNNVPSRAGNLVAELLLSAGHAQGLVTELDVRFLSCTTMEQRMRAELAGQTEWLQSAIDILLCGWNAAGPWKVTLVQTEAEVTDLRADHQHTLVSPPMNTRSKTYVCWVTGDAVQELTAHGAISGSRTQYLVLTYEGV</sequence>
<dbReference type="GO" id="GO:0008832">
    <property type="term" value="F:dGTPase activity"/>
    <property type="evidence" value="ECO:0007669"/>
    <property type="project" value="TreeGrafter"/>
</dbReference>
<organism evidence="2 3">
    <name type="scientific">Candidatus Uhrbacteria bacterium CG10_big_fil_rev_8_21_14_0_10_50_16</name>
    <dbReference type="NCBI Taxonomy" id="1975039"/>
    <lineage>
        <taxon>Bacteria</taxon>
        <taxon>Candidatus Uhriibacteriota</taxon>
    </lineage>
</organism>